<sequence>MATVLMVSVLAVTGCSTDTSAKEPQHSNPAATQQESTVTAELRDIVATYSTNTVVQKDGTYAVLTPARASFKPKVKVGDQVKKGDILGMSGDAQLVAAADSKVVFIQASEPDLPENYPVIALRYSGFSLQLKDESPSGLGSVEQLQGAFQIEKGPGPSDCQAIAIASGTESLVADETAAGASPPDQVLSENSETNAFTPEASVRLTTGGLLCLIDKSVPVQLGQQATIVLHGIKRSQVLALPVTAVAGRQAKGKVTLVQNTKSQPVEVGLGISDGSLIEITSGLKAGDQVNSVAPNLDPRGK</sequence>
<gene>
    <name evidence="2" type="ORF">BM477_01305</name>
</gene>
<feature type="domain" description="Multidrug resistance protein MdtA-like C-terminal permuted SH3" evidence="1">
    <location>
        <begin position="238"/>
        <end position="290"/>
    </location>
</feature>
<dbReference type="STRING" id="156892.BM477_01305"/>
<accession>A0A1Q5PSU5</accession>
<protein>
    <recommendedName>
        <fullName evidence="1">Multidrug resistance protein MdtA-like C-terminal permuted SH3 domain-containing protein</fullName>
    </recommendedName>
</protein>
<evidence type="ECO:0000313" key="3">
    <source>
        <dbReference type="Proteomes" id="UP000186465"/>
    </source>
</evidence>
<dbReference type="RefSeq" id="WP_075360855.1">
    <property type="nucleotide sequence ID" value="NZ_MPDM01000001.1"/>
</dbReference>
<organism evidence="2 3">
    <name type="scientific">Boudabousia marimammalium</name>
    <dbReference type="NCBI Taxonomy" id="156892"/>
    <lineage>
        <taxon>Bacteria</taxon>
        <taxon>Bacillati</taxon>
        <taxon>Actinomycetota</taxon>
        <taxon>Actinomycetes</taxon>
        <taxon>Actinomycetales</taxon>
        <taxon>Actinomycetaceae</taxon>
        <taxon>Boudabousia</taxon>
    </lineage>
</organism>
<comment type="caution">
    <text evidence="2">The sequence shown here is derived from an EMBL/GenBank/DDBJ whole genome shotgun (WGS) entry which is preliminary data.</text>
</comment>
<name>A0A1Q5PSU5_9ACTO</name>
<keyword evidence="3" id="KW-1185">Reference proteome</keyword>
<evidence type="ECO:0000259" key="1">
    <source>
        <dbReference type="Pfam" id="PF25967"/>
    </source>
</evidence>
<proteinExistence type="predicted"/>
<dbReference type="Gene3D" id="2.40.420.20">
    <property type="match status" value="1"/>
</dbReference>
<dbReference type="Proteomes" id="UP000186465">
    <property type="component" value="Unassembled WGS sequence"/>
</dbReference>
<dbReference type="Pfam" id="PF25967">
    <property type="entry name" value="RND-MFP_C"/>
    <property type="match status" value="1"/>
</dbReference>
<dbReference type="EMBL" id="MPDM01000001">
    <property type="protein sequence ID" value="OKL50618.1"/>
    <property type="molecule type" value="Genomic_DNA"/>
</dbReference>
<evidence type="ECO:0000313" key="2">
    <source>
        <dbReference type="EMBL" id="OKL50618.1"/>
    </source>
</evidence>
<dbReference type="AlphaFoldDB" id="A0A1Q5PSU5"/>
<reference evidence="3" key="1">
    <citation type="submission" date="2016-11" db="EMBL/GenBank/DDBJ databases">
        <title>Actinomyces gypaetusis sp. nov. isolated from Gypaetus barbatus in Qinghai Tibet Plateau China.</title>
        <authorList>
            <person name="Meng X."/>
        </authorList>
    </citation>
    <scope>NUCLEOTIDE SEQUENCE [LARGE SCALE GENOMIC DNA]</scope>
    <source>
        <strain evidence="3">DSM 15383</strain>
    </source>
</reference>
<dbReference type="OrthoDB" id="9809068at2"/>
<dbReference type="InterPro" id="IPR058627">
    <property type="entry name" value="MdtA-like_C"/>
</dbReference>